<accession>A0A1I8AU72</accession>
<proteinExistence type="predicted"/>
<keyword evidence="1" id="KW-1185">Reference proteome</keyword>
<dbReference type="AlphaFoldDB" id="A0A1I8AU72"/>
<protein>
    <submittedName>
        <fullName evidence="2">SGNH domain-containing protein</fullName>
    </submittedName>
</protein>
<reference evidence="2" key="1">
    <citation type="submission" date="2016-11" db="UniProtKB">
        <authorList>
            <consortium name="WormBaseParasite"/>
        </authorList>
    </citation>
    <scope>IDENTIFICATION</scope>
</reference>
<organism evidence="1 2">
    <name type="scientific">Steinernema glaseri</name>
    <dbReference type="NCBI Taxonomy" id="37863"/>
    <lineage>
        <taxon>Eukaryota</taxon>
        <taxon>Metazoa</taxon>
        <taxon>Ecdysozoa</taxon>
        <taxon>Nematoda</taxon>
        <taxon>Chromadorea</taxon>
        <taxon>Rhabditida</taxon>
        <taxon>Tylenchina</taxon>
        <taxon>Panagrolaimomorpha</taxon>
        <taxon>Strongyloidoidea</taxon>
        <taxon>Steinernematidae</taxon>
        <taxon>Steinernema</taxon>
    </lineage>
</organism>
<evidence type="ECO:0000313" key="1">
    <source>
        <dbReference type="Proteomes" id="UP000095287"/>
    </source>
</evidence>
<dbReference type="WBParaSite" id="L893_g9112.t1">
    <property type="protein sequence ID" value="L893_g9112.t1"/>
    <property type="gene ID" value="L893_g9112"/>
</dbReference>
<sequence>MDRVPYVFCDHVVTNLNNACFMKTLRGQWGTAAEEHIKRRGDFILFVIATNDRNNWIVKFVPYPGGWALSFKAFRKLRGSHIRITKVLIVYRPDKIDPTVPVALDRLVSKLLPAIRPYIAFHSLFEFQAGKCPHSEAVNAILNYFTTTCHFQGITVEHYGTQ</sequence>
<name>A0A1I8AU72_9BILA</name>
<dbReference type="Proteomes" id="UP000095287">
    <property type="component" value="Unplaced"/>
</dbReference>
<evidence type="ECO:0000313" key="2">
    <source>
        <dbReference type="WBParaSite" id="L893_g9112.t1"/>
    </source>
</evidence>